<keyword evidence="1" id="KW-0677">Repeat</keyword>
<dbReference type="PROSITE" id="PS50005">
    <property type="entry name" value="TPR"/>
    <property type="match status" value="1"/>
</dbReference>
<evidence type="ECO:0000256" key="1">
    <source>
        <dbReference type="ARBA" id="ARBA00022737"/>
    </source>
</evidence>
<dbReference type="Pfam" id="PF13432">
    <property type="entry name" value="TPR_16"/>
    <property type="match status" value="2"/>
</dbReference>
<sequence length="387" mass="43706">MKSISIFTITLLAIFCFAGPSFAKLPPQARQNLYKAQLLLDEEKYAEAATLIKKYMNSTTEPVDAQIFLVLGGAQLQTGNDKQAYDTFKRGFARHPDNLHLCRNTAVTAYKLERYNEAGMFLEKTYALQKPANPETLFQAGSIYYKGDNFKSSVRVLQKLIAQTKNPDKEWVSLAIHALLENGQPDRAKSLLLKYLERAPDDSAYWKLLAKLHMDKEQLEKTAAALEIAYRLKRPSQQELENLSSIYRYKEAPLLAAATLERAYGTAINSEQALKIATLYASAGRIKKAISCMDRYSQTKSTSLKKGILLFKSRRFNDAREAFKASLGTKNAGEARFYMALCAWELKDWQKAKQELKKITDGNFTKRASGYLEVLLDIETAQIESAE</sequence>
<dbReference type="SUPFAM" id="SSF48452">
    <property type="entry name" value="TPR-like"/>
    <property type="match status" value="1"/>
</dbReference>
<dbReference type="InterPro" id="IPR051012">
    <property type="entry name" value="CellSynth/LPSAsmb/PSIAsmb"/>
</dbReference>
<feature type="signal peptide" evidence="4">
    <location>
        <begin position="1"/>
        <end position="23"/>
    </location>
</feature>
<evidence type="ECO:0000256" key="3">
    <source>
        <dbReference type="PROSITE-ProRule" id="PRU00339"/>
    </source>
</evidence>
<name>C6BVU3_MARSD</name>
<dbReference type="RefSeq" id="WP_015851962.1">
    <property type="nucleotide sequence ID" value="NC_012881.1"/>
</dbReference>
<dbReference type="EMBL" id="CP001649">
    <property type="protein sequence ID" value="ACS80146.1"/>
    <property type="molecule type" value="Genomic_DNA"/>
</dbReference>
<evidence type="ECO:0000313" key="5">
    <source>
        <dbReference type="EMBL" id="ACS80146.1"/>
    </source>
</evidence>
<dbReference type="Proteomes" id="UP000002601">
    <property type="component" value="Chromosome"/>
</dbReference>
<protein>
    <submittedName>
        <fullName evidence="5">Tetratricopeptide domain protein</fullName>
    </submittedName>
</protein>
<dbReference type="InterPro" id="IPR019734">
    <property type="entry name" value="TPR_rpt"/>
</dbReference>
<dbReference type="HOGENOM" id="CLU_060079_0_0_7"/>
<reference evidence="5 6" key="1">
    <citation type="submission" date="2009-06" db="EMBL/GenBank/DDBJ databases">
        <title>Complete sequence of Desulfovibrio salexigens DSM 2638.</title>
        <authorList>
            <consortium name="US DOE Joint Genome Institute"/>
            <person name="Lucas S."/>
            <person name="Copeland A."/>
            <person name="Lapidus A."/>
            <person name="Glavina del Rio T."/>
            <person name="Tice H."/>
            <person name="Bruce D."/>
            <person name="Goodwin L."/>
            <person name="Pitluck S."/>
            <person name="Munk A.C."/>
            <person name="Brettin T."/>
            <person name="Detter J.C."/>
            <person name="Han C."/>
            <person name="Tapia R."/>
            <person name="Larimer F."/>
            <person name="Land M."/>
            <person name="Hauser L."/>
            <person name="Kyrpides N."/>
            <person name="Anderson I."/>
            <person name="Wall J.D."/>
            <person name="Arkin A.P."/>
            <person name="Dehal P."/>
            <person name="Chivian D."/>
            <person name="Giles B."/>
            <person name="Hazen T.C."/>
        </authorList>
    </citation>
    <scope>NUCLEOTIDE SEQUENCE [LARGE SCALE GENOMIC DNA]</scope>
    <source>
        <strain evidence="6">ATCC 14822 / DSM 2638 / NCIMB 8403 / VKM B-1763</strain>
    </source>
</reference>
<dbReference type="AlphaFoldDB" id="C6BVU3"/>
<feature type="chain" id="PRO_5002961303" evidence="4">
    <location>
        <begin position="24"/>
        <end position="387"/>
    </location>
</feature>
<dbReference type="InterPro" id="IPR011990">
    <property type="entry name" value="TPR-like_helical_dom_sf"/>
</dbReference>
<keyword evidence="4" id="KW-0732">Signal</keyword>
<dbReference type="SMART" id="SM00028">
    <property type="entry name" value="TPR"/>
    <property type="match status" value="3"/>
</dbReference>
<dbReference type="Gene3D" id="1.25.40.10">
    <property type="entry name" value="Tetratricopeptide repeat domain"/>
    <property type="match status" value="3"/>
</dbReference>
<organism evidence="5 6">
    <name type="scientific">Maridesulfovibrio salexigens (strain ATCC 14822 / DSM 2638 / NCIMB 8403 / VKM B-1763)</name>
    <name type="common">Desulfovibrio salexigens</name>
    <dbReference type="NCBI Taxonomy" id="526222"/>
    <lineage>
        <taxon>Bacteria</taxon>
        <taxon>Pseudomonadati</taxon>
        <taxon>Thermodesulfobacteriota</taxon>
        <taxon>Desulfovibrionia</taxon>
        <taxon>Desulfovibrionales</taxon>
        <taxon>Desulfovibrionaceae</taxon>
        <taxon>Maridesulfovibrio</taxon>
    </lineage>
</organism>
<keyword evidence="2 3" id="KW-0802">TPR repeat</keyword>
<gene>
    <name evidence="5" type="ordered locus">Desal_2086</name>
</gene>
<evidence type="ECO:0000256" key="2">
    <source>
        <dbReference type="ARBA" id="ARBA00022803"/>
    </source>
</evidence>
<keyword evidence="6" id="KW-1185">Reference proteome</keyword>
<dbReference type="Pfam" id="PF14559">
    <property type="entry name" value="TPR_19"/>
    <property type="match status" value="1"/>
</dbReference>
<dbReference type="PANTHER" id="PTHR45586:SF14">
    <property type="entry name" value="TETRATRICOPEPTIDE TPR_2 REPEAT PROTEIN"/>
    <property type="match status" value="1"/>
</dbReference>
<dbReference type="Pfam" id="PF13174">
    <property type="entry name" value="TPR_6"/>
    <property type="match status" value="1"/>
</dbReference>
<evidence type="ECO:0000256" key="4">
    <source>
        <dbReference type="SAM" id="SignalP"/>
    </source>
</evidence>
<dbReference type="KEGG" id="dsa:Desal_2086"/>
<accession>C6BVU3</accession>
<feature type="repeat" description="TPR" evidence="3">
    <location>
        <begin position="65"/>
        <end position="98"/>
    </location>
</feature>
<dbReference type="STRING" id="526222.Desal_2086"/>
<dbReference type="PANTHER" id="PTHR45586">
    <property type="entry name" value="TPR REPEAT-CONTAINING PROTEIN PA4667"/>
    <property type="match status" value="1"/>
</dbReference>
<dbReference type="eggNOG" id="COG4235">
    <property type="taxonomic scope" value="Bacteria"/>
</dbReference>
<proteinExistence type="predicted"/>
<evidence type="ECO:0000313" key="6">
    <source>
        <dbReference type="Proteomes" id="UP000002601"/>
    </source>
</evidence>